<dbReference type="InterPro" id="IPR016181">
    <property type="entry name" value="Acyl_CoA_acyltransferase"/>
</dbReference>
<reference evidence="1 2" key="1">
    <citation type="submission" date="2023-08" db="EMBL/GenBank/DDBJ databases">
        <title>Black Yeasts Isolated from many extreme environments.</title>
        <authorList>
            <person name="Coleine C."/>
            <person name="Stajich J.E."/>
            <person name="Selbmann L."/>
        </authorList>
    </citation>
    <scope>NUCLEOTIDE SEQUENCE [LARGE SCALE GENOMIC DNA]</scope>
    <source>
        <strain evidence="1 2">CCFEE 5935</strain>
    </source>
</reference>
<evidence type="ECO:0008006" key="3">
    <source>
        <dbReference type="Google" id="ProtNLM"/>
    </source>
</evidence>
<accession>A0AAV9PHF4</accession>
<dbReference type="AlphaFoldDB" id="A0AAV9PHF4"/>
<dbReference type="PANTHER" id="PTHR43305">
    <property type="entry name" value="FAMILY N-ACETYLTRANSFERASE, PUTATIVE (AFU_ORTHOLOGUE AFUA_2G01380)-RELATED"/>
    <property type="match status" value="1"/>
</dbReference>
<dbReference type="PANTHER" id="PTHR43305:SF1">
    <property type="entry name" value="FAMILY N-ACETYLTRANSFERASE, PUTATIVE (AFU_ORTHOLOGUE AFUA_2G01380)-RELATED"/>
    <property type="match status" value="1"/>
</dbReference>
<organism evidence="1 2">
    <name type="scientific">Saxophila tyrrhenica</name>
    <dbReference type="NCBI Taxonomy" id="1690608"/>
    <lineage>
        <taxon>Eukaryota</taxon>
        <taxon>Fungi</taxon>
        <taxon>Dikarya</taxon>
        <taxon>Ascomycota</taxon>
        <taxon>Pezizomycotina</taxon>
        <taxon>Dothideomycetes</taxon>
        <taxon>Dothideomycetidae</taxon>
        <taxon>Mycosphaerellales</taxon>
        <taxon>Extremaceae</taxon>
        <taxon>Saxophila</taxon>
    </lineage>
</organism>
<sequence>MPPFTISPITSPADLTAAINLFTEYATSLNIDLTFQDFATEMASMPGKYAPPHGTLLLARNDAGEAIGCVGLRPLSPEGCCEMKRLMRLDTLPTMTSALALYRSLGFEEIEAYYDTPLEGTVFLELILDSVIL</sequence>
<comment type="caution">
    <text evidence="1">The sequence shown here is derived from an EMBL/GenBank/DDBJ whole genome shotgun (WGS) entry which is preliminary data.</text>
</comment>
<protein>
    <recommendedName>
        <fullName evidence="3">Acetyltransferase</fullName>
    </recommendedName>
</protein>
<keyword evidence="2" id="KW-1185">Reference proteome</keyword>
<proteinExistence type="predicted"/>
<dbReference type="EMBL" id="JAVRRT010000005">
    <property type="protein sequence ID" value="KAK5171931.1"/>
    <property type="molecule type" value="Genomic_DNA"/>
</dbReference>
<dbReference type="GeneID" id="89924914"/>
<name>A0AAV9PHF4_9PEZI</name>
<dbReference type="Gene3D" id="3.40.630.30">
    <property type="match status" value="2"/>
</dbReference>
<dbReference type="Proteomes" id="UP001337655">
    <property type="component" value="Unassembled WGS sequence"/>
</dbReference>
<evidence type="ECO:0000313" key="2">
    <source>
        <dbReference type="Proteomes" id="UP001337655"/>
    </source>
</evidence>
<dbReference type="InterPro" id="IPR052777">
    <property type="entry name" value="Acetyltransferase_Enz"/>
</dbReference>
<dbReference type="SUPFAM" id="SSF55729">
    <property type="entry name" value="Acyl-CoA N-acyltransferases (Nat)"/>
    <property type="match status" value="1"/>
</dbReference>
<gene>
    <name evidence="1" type="ORF">LTR77_003568</name>
</gene>
<dbReference type="RefSeq" id="XP_064660775.1">
    <property type="nucleotide sequence ID" value="XM_064800824.1"/>
</dbReference>
<evidence type="ECO:0000313" key="1">
    <source>
        <dbReference type="EMBL" id="KAK5171931.1"/>
    </source>
</evidence>